<protein>
    <submittedName>
        <fullName evidence="2">Uncharacterized protein</fullName>
    </submittedName>
</protein>
<keyword evidence="3" id="KW-1185">Reference proteome</keyword>
<keyword evidence="1" id="KW-0812">Transmembrane</keyword>
<evidence type="ECO:0000313" key="2">
    <source>
        <dbReference type="EMBL" id="SMD43116.1"/>
    </source>
</evidence>
<dbReference type="EMBL" id="LT838813">
    <property type="protein sequence ID" value="SMD43116.1"/>
    <property type="molecule type" value="Genomic_DNA"/>
</dbReference>
<dbReference type="Proteomes" id="UP000192333">
    <property type="component" value="Chromosome I"/>
</dbReference>
<reference evidence="3" key="1">
    <citation type="submission" date="2017-04" db="EMBL/GenBank/DDBJ databases">
        <authorList>
            <person name="Varghese N."/>
            <person name="Submissions S."/>
        </authorList>
    </citation>
    <scope>NUCLEOTIDE SEQUENCE [LARGE SCALE GENOMIC DNA]</scope>
    <source>
        <strain evidence="3">DSM 16537</strain>
    </source>
</reference>
<keyword evidence="1" id="KW-0472">Membrane</keyword>
<evidence type="ECO:0000256" key="1">
    <source>
        <dbReference type="SAM" id="Phobius"/>
    </source>
</evidence>
<dbReference type="STRING" id="758820.SAMN00777080_1695"/>
<gene>
    <name evidence="2" type="ORF">SAMN00777080_1695</name>
</gene>
<name>A0A1W2H3S6_9BACT</name>
<proteinExistence type="predicted"/>
<keyword evidence="1" id="KW-1133">Transmembrane helix</keyword>
<dbReference type="AlphaFoldDB" id="A0A1W2H3S6"/>
<feature type="transmembrane region" description="Helical" evidence="1">
    <location>
        <begin position="89"/>
        <end position="107"/>
    </location>
</feature>
<sequence>MVKAEKIAVNHPLFLPKKIPTIHLSKIVLENYIYLLKINSKIYFTVIFYSISNFLKNPISTVQLNPIILYLSNMNPNRKTRLQKERKKWAAIFLLCFLMVSVFSQDFTKNSLTKHFLNPISILKLEQENPIRLLFTKFFSPEIPERFREWR</sequence>
<accession>A0A1W2H3S6</accession>
<organism evidence="2 3">
    <name type="scientific">Aquiflexum balticum DSM 16537</name>
    <dbReference type="NCBI Taxonomy" id="758820"/>
    <lineage>
        <taxon>Bacteria</taxon>
        <taxon>Pseudomonadati</taxon>
        <taxon>Bacteroidota</taxon>
        <taxon>Cytophagia</taxon>
        <taxon>Cytophagales</taxon>
        <taxon>Cyclobacteriaceae</taxon>
        <taxon>Aquiflexum</taxon>
    </lineage>
</organism>
<evidence type="ECO:0000313" key="3">
    <source>
        <dbReference type="Proteomes" id="UP000192333"/>
    </source>
</evidence>